<dbReference type="Proteomes" id="UP001237152">
    <property type="component" value="Segment"/>
</dbReference>
<feature type="region of interest" description="Disordered" evidence="1">
    <location>
        <begin position="53"/>
        <end position="83"/>
    </location>
</feature>
<protein>
    <recommendedName>
        <fullName evidence="4">F-box incomplete domain containing protein</fullName>
    </recommendedName>
</protein>
<reference evidence="2" key="1">
    <citation type="journal article" date="2019" name="Front. Microbiol.">
        <title>Pandoravirus Celtis Illustrates the Microevolution Processes at Work in the Giant Pandoraviridae Genomes.</title>
        <authorList>
            <person name="Legendre M."/>
            <person name="Alempic J.M."/>
            <person name="Philippe N."/>
            <person name="Lartigue A."/>
            <person name="Jeudy S."/>
            <person name="Poirot O."/>
            <person name="Ta N.T."/>
            <person name="Nin S."/>
            <person name="Coute Y."/>
            <person name="Abergel C."/>
            <person name="Claverie J.M."/>
        </authorList>
    </citation>
    <scope>NUCLEOTIDE SEQUENCE</scope>
</reference>
<feature type="compositionally biased region" description="Basic residues" evidence="1">
    <location>
        <begin position="258"/>
        <end position="270"/>
    </location>
</feature>
<dbReference type="SUPFAM" id="SSF81383">
    <property type="entry name" value="F-box domain"/>
    <property type="match status" value="1"/>
</dbReference>
<proteinExistence type="predicted"/>
<dbReference type="InterPro" id="IPR036047">
    <property type="entry name" value="F-box-like_dom_sf"/>
</dbReference>
<evidence type="ECO:0000313" key="2">
    <source>
        <dbReference type="EMBL" id="QBZ80779.1"/>
    </source>
</evidence>
<accession>A0A4D6EHP9</accession>
<evidence type="ECO:0000256" key="1">
    <source>
        <dbReference type="SAM" id="MobiDB-lite"/>
    </source>
</evidence>
<organism evidence="2 3">
    <name type="scientific">Pandoravirus celtis</name>
    <dbReference type="NCBI Taxonomy" id="2568002"/>
    <lineage>
        <taxon>Viruses</taxon>
        <taxon>Pandoravirus</taxon>
    </lineage>
</organism>
<sequence length="529" mass="58321">MHEKEKGSPVGPKKKKGKRMATEVRRSARLAAKAQASASVCVSLVALPDKRGRTARASGAARTKGTCRGDARPTRRRGRQLRGGQRSIALPRLGIDDLPDEILWLILGDFTEPPWHAAIAQVSQRWRGVVAAWAARFPRGSAQCPFTLRQSTMRTAIRTNARSVAVWLRDQCGCPMGPWAFDAARYCGYAWWVRWLRAPTPPCPWHPEALVRAVGLYDGGVLLRWMRTQPDPCPWHPDVCSVAAEVDAMQFRISDSRRARRQPSRRRGARRQTTADATNDASNTASVATHVPAMLAWLRAQEPPCPWNEHACSSAAWHTRNSGMEVLRWLRAQTPPCPWDARTLVALVCTASTVEAFVWAWDNGAPCDASVVGAAAREGRLDLLAVVLDRCGDATTPRGSAVWTPRAFASVAHSDDPMAVITWLSEKAHCAADSALCTDLARRNRVDVLAWARARGFPLDASYACYVAAAYKSVDALAWLRDVERVGNDVAHRAALYAARFRVEPDAMALIAQYWPNVDMRAVREAAAQ</sequence>
<evidence type="ECO:0008006" key="4">
    <source>
        <dbReference type="Google" id="ProtNLM"/>
    </source>
</evidence>
<feature type="compositionally biased region" description="Low complexity" evidence="1">
    <location>
        <begin position="271"/>
        <end position="284"/>
    </location>
</feature>
<evidence type="ECO:0000313" key="3">
    <source>
        <dbReference type="Proteomes" id="UP001237152"/>
    </source>
</evidence>
<feature type="region of interest" description="Disordered" evidence="1">
    <location>
        <begin position="1"/>
        <end position="25"/>
    </location>
</feature>
<gene>
    <name evidence="2" type="ORF">pclt_cds_181</name>
</gene>
<feature type="compositionally biased region" description="Low complexity" evidence="1">
    <location>
        <begin position="55"/>
        <end position="66"/>
    </location>
</feature>
<feature type="region of interest" description="Disordered" evidence="1">
    <location>
        <begin position="256"/>
        <end position="284"/>
    </location>
</feature>
<name>A0A4D6EHP9_9VIRU</name>
<dbReference type="EMBL" id="MK174290">
    <property type="protein sequence ID" value="QBZ80779.1"/>
    <property type="molecule type" value="Genomic_DNA"/>
</dbReference>